<feature type="compositionally biased region" description="Basic and acidic residues" evidence="5">
    <location>
        <begin position="9"/>
        <end position="19"/>
    </location>
</feature>
<keyword evidence="9" id="KW-1185">Reference proteome</keyword>
<keyword evidence="2" id="KW-0863">Zinc-finger</keyword>
<evidence type="ECO:0000256" key="2">
    <source>
        <dbReference type="ARBA" id="ARBA00022771"/>
    </source>
</evidence>
<gene>
    <name evidence="7" type="ORF">CAPTEDRAFT_229338</name>
</gene>
<dbReference type="PROSITE" id="PS01358">
    <property type="entry name" value="ZF_RANBP2_1"/>
    <property type="match status" value="1"/>
</dbReference>
<evidence type="ECO:0000256" key="5">
    <source>
        <dbReference type="SAM" id="MobiDB-lite"/>
    </source>
</evidence>
<evidence type="ECO:0000256" key="4">
    <source>
        <dbReference type="SAM" id="Coils"/>
    </source>
</evidence>
<keyword evidence="4" id="KW-0175">Coiled coil</keyword>
<dbReference type="GO" id="GO:0008270">
    <property type="term" value="F:zinc ion binding"/>
    <property type="evidence" value="ECO:0007669"/>
    <property type="project" value="UniProtKB-KW"/>
</dbReference>
<reference evidence="8" key="3">
    <citation type="submission" date="2015-06" db="UniProtKB">
        <authorList>
            <consortium name="EnsemblMetazoa"/>
        </authorList>
    </citation>
    <scope>IDENTIFICATION</scope>
</reference>
<dbReference type="EMBL" id="KB291799">
    <property type="protein sequence ID" value="ELU18790.1"/>
    <property type="molecule type" value="Genomic_DNA"/>
</dbReference>
<evidence type="ECO:0000259" key="6">
    <source>
        <dbReference type="PROSITE" id="PS01358"/>
    </source>
</evidence>
<feature type="coiled-coil region" evidence="4">
    <location>
        <begin position="255"/>
        <end position="282"/>
    </location>
</feature>
<organism evidence="7">
    <name type="scientific">Capitella teleta</name>
    <name type="common">Polychaete worm</name>
    <dbReference type="NCBI Taxonomy" id="283909"/>
    <lineage>
        <taxon>Eukaryota</taxon>
        <taxon>Metazoa</taxon>
        <taxon>Spiralia</taxon>
        <taxon>Lophotrochozoa</taxon>
        <taxon>Annelida</taxon>
        <taxon>Polychaeta</taxon>
        <taxon>Sedentaria</taxon>
        <taxon>Scolecida</taxon>
        <taxon>Capitellidae</taxon>
        <taxon>Capitella</taxon>
    </lineage>
</organism>
<dbReference type="Gene3D" id="1.20.5.990">
    <property type="entry name" value="Nemo cc2-lz domain - 1d5 darpin complex"/>
    <property type="match status" value="1"/>
</dbReference>
<dbReference type="Gene3D" id="2.30.30.380">
    <property type="entry name" value="Zn-finger domain of Sec23/24"/>
    <property type="match status" value="1"/>
</dbReference>
<evidence type="ECO:0000256" key="3">
    <source>
        <dbReference type="ARBA" id="ARBA00022833"/>
    </source>
</evidence>
<evidence type="ECO:0000313" key="9">
    <source>
        <dbReference type="Proteomes" id="UP000014760"/>
    </source>
</evidence>
<evidence type="ECO:0000313" key="7">
    <source>
        <dbReference type="EMBL" id="ELU18790.1"/>
    </source>
</evidence>
<keyword evidence="3" id="KW-0862">Zinc</keyword>
<feature type="domain" description="RanBP2-type" evidence="6">
    <location>
        <begin position="515"/>
        <end position="534"/>
    </location>
</feature>
<dbReference type="EnsemblMetazoa" id="CapteT229338">
    <property type="protein sequence ID" value="CapteP229338"/>
    <property type="gene ID" value="CapteG229338"/>
</dbReference>
<dbReference type="Proteomes" id="UP000014760">
    <property type="component" value="Unassembled WGS sequence"/>
</dbReference>
<name>R7VMG3_CAPTE</name>
<dbReference type="EMBL" id="AMQN01000533">
    <property type="status" value="NOT_ANNOTATED_CDS"/>
    <property type="molecule type" value="Genomic_DNA"/>
</dbReference>
<dbReference type="SMART" id="SM00547">
    <property type="entry name" value="ZnF_RBZ"/>
    <property type="match status" value="1"/>
</dbReference>
<keyword evidence="1" id="KW-0479">Metal-binding</keyword>
<dbReference type="InterPro" id="IPR036443">
    <property type="entry name" value="Znf_RanBP2_sf"/>
</dbReference>
<protein>
    <recommendedName>
        <fullName evidence="6">RanBP2-type domain-containing protein</fullName>
    </recommendedName>
</protein>
<feature type="compositionally biased region" description="Basic and acidic residues" evidence="5">
    <location>
        <begin position="121"/>
        <end position="166"/>
    </location>
</feature>
<dbReference type="InterPro" id="IPR001876">
    <property type="entry name" value="Znf_RanBP2"/>
</dbReference>
<feature type="region of interest" description="Disordered" evidence="5">
    <location>
        <begin position="1"/>
        <end position="27"/>
    </location>
</feature>
<reference evidence="9" key="1">
    <citation type="submission" date="2012-12" db="EMBL/GenBank/DDBJ databases">
        <authorList>
            <person name="Hellsten U."/>
            <person name="Grimwood J."/>
            <person name="Chapman J.A."/>
            <person name="Shapiro H."/>
            <person name="Aerts A."/>
            <person name="Otillar R.P."/>
            <person name="Terry A.Y."/>
            <person name="Boore J.L."/>
            <person name="Simakov O."/>
            <person name="Marletaz F."/>
            <person name="Cho S.-J."/>
            <person name="Edsinger-Gonzales E."/>
            <person name="Havlak P."/>
            <person name="Kuo D.-H."/>
            <person name="Larsson T."/>
            <person name="Lv J."/>
            <person name="Arendt D."/>
            <person name="Savage R."/>
            <person name="Osoegawa K."/>
            <person name="de Jong P."/>
            <person name="Lindberg D.R."/>
            <person name="Seaver E.C."/>
            <person name="Weisblat D.A."/>
            <person name="Putnam N.H."/>
            <person name="Grigoriev I.V."/>
            <person name="Rokhsar D.S."/>
        </authorList>
    </citation>
    <scope>NUCLEOTIDE SEQUENCE</scope>
    <source>
        <strain evidence="9">I ESC-2004</strain>
    </source>
</reference>
<proteinExistence type="predicted"/>
<evidence type="ECO:0000256" key="1">
    <source>
        <dbReference type="ARBA" id="ARBA00022723"/>
    </source>
</evidence>
<feature type="coiled-coil region" evidence="4">
    <location>
        <begin position="446"/>
        <end position="487"/>
    </location>
</feature>
<dbReference type="HOGENOM" id="CLU_460969_0_0_1"/>
<dbReference type="AlphaFoldDB" id="R7VMG3"/>
<evidence type="ECO:0000313" key="8">
    <source>
        <dbReference type="EnsemblMetazoa" id="CapteP229338"/>
    </source>
</evidence>
<reference evidence="7 9" key="2">
    <citation type="journal article" date="2013" name="Nature">
        <title>Insights into bilaterian evolution from three spiralian genomes.</title>
        <authorList>
            <person name="Simakov O."/>
            <person name="Marletaz F."/>
            <person name="Cho S.J."/>
            <person name="Edsinger-Gonzales E."/>
            <person name="Havlak P."/>
            <person name="Hellsten U."/>
            <person name="Kuo D.H."/>
            <person name="Larsson T."/>
            <person name="Lv J."/>
            <person name="Arendt D."/>
            <person name="Savage R."/>
            <person name="Osoegawa K."/>
            <person name="de Jong P."/>
            <person name="Grimwood J."/>
            <person name="Chapman J.A."/>
            <person name="Shapiro H."/>
            <person name="Aerts A."/>
            <person name="Otillar R.P."/>
            <person name="Terry A.Y."/>
            <person name="Boore J.L."/>
            <person name="Grigoriev I.V."/>
            <person name="Lindberg D.R."/>
            <person name="Seaver E.C."/>
            <person name="Weisblat D.A."/>
            <person name="Putnam N.H."/>
            <person name="Rokhsar D.S."/>
        </authorList>
    </citation>
    <scope>NUCLEOTIDE SEQUENCE</scope>
    <source>
        <strain evidence="7 9">I ESC-2004</strain>
    </source>
</reference>
<accession>R7VMG3</accession>
<dbReference type="SUPFAM" id="SSF90209">
    <property type="entry name" value="Ran binding protein zinc finger-like"/>
    <property type="match status" value="1"/>
</dbReference>
<dbReference type="OMA" id="ANDPPAY"/>
<sequence length="592" mass="67779">MARYLRASSENKRSDHGQQDLESEEEKIRRLEGENALLRGKIRGFDTLSDLFRESKKKNRIYAQQNALLVQILSLLIPSTSADESADLPDELEAILELDTRPDEESLRLLTSITSKLKNKISEKSETTGEESKKEAETSQKIRNENALKRTESETEELPPRYHLVSESETTGTASSASFSIIQQRSQEILPASVLIDQHREAIAEFKTIIITPHLLASEKVKTICELFELVLKGNGLQADLDDLHRCFGEVLHAVEQLESHIQDLTTEKEKACAELERLKEDSVAMGTVQGQLNDSSWVDVSHDANAVLNPLPPSSSFSDLEKIRKECEHKDHLLKKLRGHIDELTKANVAWSKKYEMMKKEFSSKIIKLKSMQKSRPRQPEIAEFVLVGPGEPTLAENKPKILDSEARERKETDMELTLLRQQVRLFKDDFATERNEHKKLWKKHQKITENYEDMKRRVQEVSNKLAKTQRQLATEKHEKELAQKKALRSQCQDVSRLNHGPVLPDHVTQNDVWRCPACTFDNALERIVCEMCGKREMFSIYTCLSGGSIPTNRYPVLNFFHVTDPFIVQFRIPSRGFASYCVCAMLMMHQ</sequence>
<feature type="region of interest" description="Disordered" evidence="5">
    <location>
        <begin position="121"/>
        <end position="171"/>
    </location>
</feature>